<dbReference type="AlphaFoldDB" id="G0U815"/>
<organism evidence="2">
    <name type="scientific">Trypanosoma vivax (strain Y486)</name>
    <dbReference type="NCBI Taxonomy" id="1055687"/>
    <lineage>
        <taxon>Eukaryota</taxon>
        <taxon>Discoba</taxon>
        <taxon>Euglenozoa</taxon>
        <taxon>Kinetoplastea</taxon>
        <taxon>Metakinetoplastina</taxon>
        <taxon>Trypanosomatida</taxon>
        <taxon>Trypanosomatidae</taxon>
        <taxon>Trypanosoma</taxon>
        <taxon>Duttonella</taxon>
    </lineage>
</organism>
<gene>
    <name evidence="2" type="ORF">TVY486_1010660</name>
</gene>
<name>G0U815_TRYVY</name>
<feature type="compositionally biased region" description="Basic and acidic residues" evidence="1">
    <location>
        <begin position="86"/>
        <end position="100"/>
    </location>
</feature>
<accession>G0U815</accession>
<evidence type="ECO:0000256" key="1">
    <source>
        <dbReference type="SAM" id="MobiDB-lite"/>
    </source>
</evidence>
<protein>
    <recommendedName>
        <fullName evidence="3">Archaic translocase of outer membrane 11 kDa subunit</fullName>
    </recommendedName>
</protein>
<dbReference type="EMBL" id="HE573026">
    <property type="protein sequence ID" value="CCC52023.1"/>
    <property type="molecule type" value="Genomic_DNA"/>
</dbReference>
<dbReference type="VEuPathDB" id="TriTrypDB:TvY486_1010660"/>
<evidence type="ECO:0000313" key="2">
    <source>
        <dbReference type="EMBL" id="CCC52023.1"/>
    </source>
</evidence>
<proteinExistence type="predicted"/>
<reference evidence="2" key="1">
    <citation type="journal article" date="2012" name="Proc. Natl. Acad. Sci. U.S.A.">
        <title>Antigenic diversity is generated by distinct evolutionary mechanisms in African trypanosome species.</title>
        <authorList>
            <person name="Jackson A.P."/>
            <person name="Berry A."/>
            <person name="Aslett M."/>
            <person name="Allison H.C."/>
            <person name="Burton P."/>
            <person name="Vavrova-Anderson J."/>
            <person name="Brown R."/>
            <person name="Browne H."/>
            <person name="Corton N."/>
            <person name="Hauser H."/>
            <person name="Gamble J."/>
            <person name="Gilderthorp R."/>
            <person name="Marcello L."/>
            <person name="McQuillan J."/>
            <person name="Otto T.D."/>
            <person name="Quail M.A."/>
            <person name="Sanders M.J."/>
            <person name="van Tonder A."/>
            <person name="Ginger M.L."/>
            <person name="Field M.C."/>
            <person name="Barry J.D."/>
            <person name="Hertz-Fowler C."/>
            <person name="Berriman M."/>
        </authorList>
    </citation>
    <scope>NUCLEOTIDE SEQUENCE</scope>
    <source>
        <strain evidence="2">Y486</strain>
    </source>
</reference>
<evidence type="ECO:0008006" key="3">
    <source>
        <dbReference type="Google" id="ProtNLM"/>
    </source>
</evidence>
<feature type="region of interest" description="Disordered" evidence="1">
    <location>
        <begin position="81"/>
        <end position="100"/>
    </location>
</feature>
<sequence>MMFGCPPPPQVNWEDMYFYQKLRHLFDHASDWFISKADWWMPSVATGMVLSIFVLSGPNALPEGASIVLPTLSPVVRAPLFGTQAPEREGPAGEGDKEEF</sequence>